<dbReference type="Pfam" id="PF04149">
    <property type="entry name" value="DUF397"/>
    <property type="match status" value="3"/>
</dbReference>
<sequence length="122" mass="12681">MQSSSHEYDLSAATWHKSTYSGGSGGDCLEVARDFPGAATWHKSTYSGGSGGSCLEVARDFPGSATWRKSTYSGASGGNCLEVTDGLTGIVPVRDSKTPAAPALVFWAGAWAAFVNEVKVMP</sequence>
<name>A0A370BD70_9ACTN</name>
<keyword evidence="3" id="KW-1185">Reference proteome</keyword>
<dbReference type="AlphaFoldDB" id="A0A370BD70"/>
<reference evidence="2 3" key="1">
    <citation type="submission" date="2018-07" db="EMBL/GenBank/DDBJ databases">
        <title>Streptomyces species from bats.</title>
        <authorList>
            <person name="Dunlap C."/>
        </authorList>
    </citation>
    <scope>NUCLEOTIDE SEQUENCE [LARGE SCALE GENOMIC DNA]</scope>
    <source>
        <strain evidence="2 3">AC230</strain>
    </source>
</reference>
<dbReference type="RefSeq" id="WP_114623089.1">
    <property type="nucleotide sequence ID" value="NZ_QQNA01000053.1"/>
</dbReference>
<protein>
    <submittedName>
        <fullName evidence="2">DUF397 domain-containing protein</fullName>
    </submittedName>
</protein>
<accession>A0A370BD70</accession>
<dbReference type="Proteomes" id="UP000253741">
    <property type="component" value="Unassembled WGS sequence"/>
</dbReference>
<evidence type="ECO:0000313" key="2">
    <source>
        <dbReference type="EMBL" id="RDG38602.1"/>
    </source>
</evidence>
<evidence type="ECO:0000313" key="3">
    <source>
        <dbReference type="Proteomes" id="UP000253741"/>
    </source>
</evidence>
<comment type="caution">
    <text evidence="2">The sequence shown here is derived from an EMBL/GenBank/DDBJ whole genome shotgun (WGS) entry which is preliminary data.</text>
</comment>
<organism evidence="2 3">
    <name type="scientific">Streptomyces corynorhini</name>
    <dbReference type="NCBI Taxonomy" id="2282652"/>
    <lineage>
        <taxon>Bacteria</taxon>
        <taxon>Bacillati</taxon>
        <taxon>Actinomycetota</taxon>
        <taxon>Actinomycetes</taxon>
        <taxon>Kitasatosporales</taxon>
        <taxon>Streptomycetaceae</taxon>
        <taxon>Streptomyces</taxon>
    </lineage>
</organism>
<dbReference type="EMBL" id="QQNA01000053">
    <property type="protein sequence ID" value="RDG38602.1"/>
    <property type="molecule type" value="Genomic_DNA"/>
</dbReference>
<feature type="domain" description="DUF397" evidence="1">
    <location>
        <begin position="39"/>
        <end position="59"/>
    </location>
</feature>
<feature type="domain" description="DUF397" evidence="1">
    <location>
        <begin position="65"/>
        <end position="119"/>
    </location>
</feature>
<feature type="domain" description="DUF397" evidence="1">
    <location>
        <begin position="13"/>
        <end position="33"/>
    </location>
</feature>
<proteinExistence type="predicted"/>
<gene>
    <name evidence="2" type="ORF">DVH02_08435</name>
</gene>
<dbReference type="OrthoDB" id="4570646at2"/>
<dbReference type="InterPro" id="IPR007278">
    <property type="entry name" value="DUF397"/>
</dbReference>
<evidence type="ECO:0000259" key="1">
    <source>
        <dbReference type="Pfam" id="PF04149"/>
    </source>
</evidence>